<evidence type="ECO:0000256" key="12">
    <source>
        <dbReference type="SAM" id="MobiDB-lite"/>
    </source>
</evidence>
<dbReference type="SMART" id="SM00437">
    <property type="entry name" value="TOP1Ac"/>
    <property type="match status" value="1"/>
</dbReference>
<dbReference type="InterPro" id="IPR006171">
    <property type="entry name" value="TOPRIM_dom"/>
</dbReference>
<dbReference type="GO" id="GO:0031422">
    <property type="term" value="C:RecQ family helicase-topoisomerase III complex"/>
    <property type="evidence" value="ECO:0007669"/>
    <property type="project" value="TreeGrafter"/>
</dbReference>
<dbReference type="InterPro" id="IPR013497">
    <property type="entry name" value="Topo_IA_cen"/>
</dbReference>
<evidence type="ECO:0000256" key="8">
    <source>
        <dbReference type="ARBA" id="ARBA00023125"/>
    </source>
</evidence>
<dbReference type="InterPro" id="IPR010666">
    <property type="entry name" value="Znf_GRF"/>
</dbReference>
<feature type="domain" description="GRF-type" evidence="14">
    <location>
        <begin position="713"/>
        <end position="755"/>
    </location>
</feature>
<evidence type="ECO:0000259" key="15">
    <source>
        <dbReference type="PROSITE" id="PS52039"/>
    </source>
</evidence>
<dbReference type="InterPro" id="IPR013826">
    <property type="entry name" value="Topo_IA_cen_sub3"/>
</dbReference>
<dbReference type="InterPro" id="IPR003601">
    <property type="entry name" value="Topo_IA_2"/>
</dbReference>
<sequence length="755" mass="83721">MRRILYVAEKNDVAKGVANILSAGAMQRREGRSKFNKIYQLQGQFQGQPALIAVTSVSGHLMGNDFSPEMKRWESNPIESCFDAQILSTVPENMEPIARTLREESNKVDTLVIWTDCDREGENIGAEIVKVCKEGNRHIDVWRAKFSEVTSAAIHRALQSLGRLDQRIVDAVDCRSELDLRIGAAFTRLQTLHLQRRSRLFAAGDKQVVSYGSCQFPTLGFVVERYKEIESFIAEPFWKLVVEVTREALKVEFAWDRVRLFDHDMVDTLYDECRDEGRGIIEEVTKKPKSRWRPCALDTVELEKLGVRKLKMSAKEVMTIAEKLYSNGWISYPRTETNKFPKDFGLNNLVALHNGDQQWGAFATEIGQRGANPRNGNKSDEAHPPIHPLKHATQANLQHQEWRVYELVVRHFLACCSWDAKGQETKVTLRVGEERFVATGLQIEDMGYMEVYPYDKWSDKQLPRFTQGEEISDFLLRIADGETSPPLLLNEADLIALMDKHGIGTDATHAEHIEKIKERKYVGVQPDGRFLPGFLGLALVDAYDEMGYAMSKPLLRSDLEKQLEAICRGQRTKQDVLAEQLAKYRAIFVQSETNQHLLSVHLNREGNTRMTWLLVTGGGGEGPRGGGTGRGRGRGGSVVAQIPNHAAPAVGATTRGRGRGRGRGANAVAGGGGGDGGRGRGRGRSRGGAAGAAGGGGAYPPRAAPITNDQKPCSCGIGSSLRTVQKDGPNKGRQFWTCSKQMADPGKCNFFEWAA</sequence>
<feature type="domain" description="Toprim" evidence="13">
    <location>
        <begin position="3"/>
        <end position="147"/>
    </location>
</feature>
<dbReference type="InterPro" id="IPR013825">
    <property type="entry name" value="Topo_IA_cen_sub2"/>
</dbReference>
<dbReference type="FunFam" id="1.10.290.10:FF:000001">
    <property type="entry name" value="DNA topoisomerase"/>
    <property type="match status" value="1"/>
</dbReference>
<dbReference type="InterPro" id="IPR000380">
    <property type="entry name" value="Topo_IA"/>
</dbReference>
<dbReference type="PROSITE" id="PS52039">
    <property type="entry name" value="TOPO_IA_2"/>
    <property type="match status" value="1"/>
</dbReference>
<dbReference type="Gene3D" id="3.40.50.140">
    <property type="match status" value="1"/>
</dbReference>
<dbReference type="PROSITE" id="PS51999">
    <property type="entry name" value="ZF_GRF"/>
    <property type="match status" value="1"/>
</dbReference>
<evidence type="ECO:0000259" key="14">
    <source>
        <dbReference type="PROSITE" id="PS51999"/>
    </source>
</evidence>
<dbReference type="InterPro" id="IPR023405">
    <property type="entry name" value="Topo_IA_core_domain"/>
</dbReference>
<dbReference type="Pfam" id="PF06839">
    <property type="entry name" value="Zn_ribbon_GRF"/>
    <property type="match status" value="1"/>
</dbReference>
<dbReference type="PRINTS" id="PR00417">
    <property type="entry name" value="PRTPISMRASEI"/>
</dbReference>
<dbReference type="Gene3D" id="1.10.290.10">
    <property type="entry name" value="Topoisomerase I, domain 4"/>
    <property type="match status" value="1"/>
</dbReference>
<name>A0AAV5T0I6_9BILA</name>
<evidence type="ECO:0000313" key="16">
    <source>
        <dbReference type="EMBL" id="GMS88970.1"/>
    </source>
</evidence>
<keyword evidence="5 10" id="KW-0863">Zinc-finger</keyword>
<feature type="compositionally biased region" description="Gly residues" evidence="12">
    <location>
        <begin position="686"/>
        <end position="698"/>
    </location>
</feature>
<evidence type="ECO:0000313" key="17">
    <source>
        <dbReference type="Proteomes" id="UP001432027"/>
    </source>
</evidence>
<accession>A0AAV5T0I6</accession>
<feature type="compositionally biased region" description="Gly residues" evidence="12">
    <location>
        <begin position="618"/>
        <end position="636"/>
    </location>
</feature>
<keyword evidence="7 11" id="KW-0799">Topoisomerase</keyword>
<dbReference type="GO" id="GO:0006310">
    <property type="term" value="P:DNA recombination"/>
    <property type="evidence" value="ECO:0007669"/>
    <property type="project" value="TreeGrafter"/>
</dbReference>
<dbReference type="GO" id="GO:0006281">
    <property type="term" value="P:DNA repair"/>
    <property type="evidence" value="ECO:0007669"/>
    <property type="project" value="TreeGrafter"/>
</dbReference>
<dbReference type="CDD" id="cd03362">
    <property type="entry name" value="TOPRIM_TopoIA_TopoIII"/>
    <property type="match status" value="1"/>
</dbReference>
<dbReference type="CDD" id="cd00186">
    <property type="entry name" value="TOP1Ac"/>
    <property type="match status" value="1"/>
</dbReference>
<evidence type="ECO:0000256" key="7">
    <source>
        <dbReference type="ARBA" id="ARBA00023029"/>
    </source>
</evidence>
<keyword evidence="17" id="KW-1185">Reference proteome</keyword>
<comment type="caution">
    <text evidence="16">The sequence shown here is derived from an EMBL/GenBank/DDBJ whole genome shotgun (WGS) entry which is preliminary data.</text>
</comment>
<evidence type="ECO:0000256" key="1">
    <source>
        <dbReference type="ARBA" id="ARBA00000213"/>
    </source>
</evidence>
<reference evidence="16" key="1">
    <citation type="submission" date="2023-10" db="EMBL/GenBank/DDBJ databases">
        <title>Genome assembly of Pristionchus species.</title>
        <authorList>
            <person name="Yoshida K."/>
            <person name="Sommer R.J."/>
        </authorList>
    </citation>
    <scope>NUCLEOTIDE SEQUENCE</scope>
    <source>
        <strain evidence="16">RS0144</strain>
    </source>
</reference>
<dbReference type="InterPro" id="IPR023406">
    <property type="entry name" value="Topo_IA_AS"/>
</dbReference>
<dbReference type="GO" id="GO:0003917">
    <property type="term" value="F:DNA topoisomerase type I (single strand cut, ATP-independent) activity"/>
    <property type="evidence" value="ECO:0007669"/>
    <property type="project" value="UniProtKB-EC"/>
</dbReference>
<evidence type="ECO:0000256" key="4">
    <source>
        <dbReference type="ARBA" id="ARBA00022723"/>
    </source>
</evidence>
<gene>
    <name evidence="16" type="ORF">PENTCL1PPCAC_11145</name>
</gene>
<dbReference type="Gene3D" id="2.70.20.10">
    <property type="entry name" value="Topoisomerase I, domain 3"/>
    <property type="match status" value="1"/>
</dbReference>
<feature type="domain" description="Topo IA-type catalytic" evidence="15">
    <location>
        <begin position="165"/>
        <end position="588"/>
    </location>
</feature>
<dbReference type="InterPro" id="IPR034144">
    <property type="entry name" value="TOPRIM_TopoIII"/>
</dbReference>
<dbReference type="AlphaFoldDB" id="A0AAV5T0I6"/>
<protein>
    <recommendedName>
        <fullName evidence="3 11">DNA topoisomerase</fullName>
        <ecNumber evidence="3 11">5.6.2.1</ecNumber>
    </recommendedName>
</protein>
<dbReference type="InterPro" id="IPR013824">
    <property type="entry name" value="Topo_IA_cen_sub1"/>
</dbReference>
<dbReference type="Gene3D" id="1.10.460.10">
    <property type="entry name" value="Topoisomerase I, domain 2"/>
    <property type="match status" value="1"/>
</dbReference>
<keyword evidence="9 11" id="KW-0413">Isomerase</keyword>
<comment type="function">
    <text evidence="11">Introduces a single-strand break via transesterification at a target site in duplex DNA. Releases the supercoiling and torsional tension of DNA introduced during the DNA replication and transcription by transiently cleaving and rejoining one strand of the DNA duplex. The scissile phosphodiester is attacked by the catalytic tyrosine of the enzyme, resulting in the formation of a DNA-(5'-phosphotyrosyl)-enzyme intermediate and the expulsion of a 3'-OH DNA strand.</text>
</comment>
<dbReference type="InterPro" id="IPR003602">
    <property type="entry name" value="Topo_IA_DNA-bd_dom"/>
</dbReference>
<dbReference type="FunFam" id="3.40.50.140:FF:000003">
    <property type="entry name" value="DNA topoisomerase"/>
    <property type="match status" value="1"/>
</dbReference>
<proteinExistence type="inferred from homology"/>
<dbReference type="Pfam" id="PF01131">
    <property type="entry name" value="Topoisom_bac"/>
    <property type="match status" value="1"/>
</dbReference>
<dbReference type="PROSITE" id="PS00396">
    <property type="entry name" value="TOPO_IA_1"/>
    <property type="match status" value="1"/>
</dbReference>
<keyword evidence="4" id="KW-0479">Metal-binding</keyword>
<dbReference type="SUPFAM" id="SSF56712">
    <property type="entry name" value="Prokaryotic type I DNA topoisomerase"/>
    <property type="match status" value="1"/>
</dbReference>
<dbReference type="EC" id="5.6.2.1" evidence="3 11"/>
<dbReference type="FunFam" id="1.10.460.10:FF:000003">
    <property type="entry name" value="DNA topoisomerase"/>
    <property type="match status" value="1"/>
</dbReference>
<evidence type="ECO:0000259" key="13">
    <source>
        <dbReference type="PROSITE" id="PS50880"/>
    </source>
</evidence>
<evidence type="ECO:0000256" key="5">
    <source>
        <dbReference type="ARBA" id="ARBA00022771"/>
    </source>
</evidence>
<keyword evidence="6" id="KW-0862">Zinc</keyword>
<evidence type="ECO:0000256" key="10">
    <source>
        <dbReference type="PROSITE-ProRule" id="PRU01343"/>
    </source>
</evidence>
<dbReference type="PANTHER" id="PTHR11390:SF21">
    <property type="entry name" value="DNA TOPOISOMERASE 3-ALPHA"/>
    <property type="match status" value="1"/>
</dbReference>
<organism evidence="16 17">
    <name type="scientific">Pristionchus entomophagus</name>
    <dbReference type="NCBI Taxonomy" id="358040"/>
    <lineage>
        <taxon>Eukaryota</taxon>
        <taxon>Metazoa</taxon>
        <taxon>Ecdysozoa</taxon>
        <taxon>Nematoda</taxon>
        <taxon>Chromadorea</taxon>
        <taxon>Rhabditida</taxon>
        <taxon>Rhabditina</taxon>
        <taxon>Diplogasteromorpha</taxon>
        <taxon>Diplogasteroidea</taxon>
        <taxon>Neodiplogasteridae</taxon>
        <taxon>Pristionchus</taxon>
    </lineage>
</organism>
<dbReference type="EMBL" id="BTSX01000003">
    <property type="protein sequence ID" value="GMS88970.1"/>
    <property type="molecule type" value="Genomic_DNA"/>
</dbReference>
<keyword evidence="8 11" id="KW-0238">DNA-binding</keyword>
<dbReference type="PROSITE" id="PS50880">
    <property type="entry name" value="TOPRIM"/>
    <property type="match status" value="1"/>
</dbReference>
<dbReference type="Pfam" id="PF01751">
    <property type="entry name" value="Toprim"/>
    <property type="match status" value="1"/>
</dbReference>
<evidence type="ECO:0000256" key="3">
    <source>
        <dbReference type="ARBA" id="ARBA00012891"/>
    </source>
</evidence>
<comment type="catalytic activity">
    <reaction evidence="1 11">
        <text>ATP-independent breakage of single-stranded DNA, followed by passage and rejoining.</text>
        <dbReference type="EC" id="5.6.2.1"/>
    </reaction>
</comment>
<dbReference type="SMART" id="SM00493">
    <property type="entry name" value="TOPRIM"/>
    <property type="match status" value="1"/>
</dbReference>
<dbReference type="GO" id="GO:0008270">
    <property type="term" value="F:zinc ion binding"/>
    <property type="evidence" value="ECO:0007669"/>
    <property type="project" value="UniProtKB-KW"/>
</dbReference>
<dbReference type="PANTHER" id="PTHR11390">
    <property type="entry name" value="PROKARYOTIC DNA TOPOISOMERASE"/>
    <property type="match status" value="1"/>
</dbReference>
<evidence type="ECO:0000256" key="9">
    <source>
        <dbReference type="ARBA" id="ARBA00023235"/>
    </source>
</evidence>
<dbReference type="GO" id="GO:0005634">
    <property type="term" value="C:nucleus"/>
    <property type="evidence" value="ECO:0007669"/>
    <property type="project" value="TreeGrafter"/>
</dbReference>
<dbReference type="GO" id="GO:0006265">
    <property type="term" value="P:DNA topological change"/>
    <property type="evidence" value="ECO:0007669"/>
    <property type="project" value="InterPro"/>
</dbReference>
<dbReference type="Proteomes" id="UP001432027">
    <property type="component" value="Unassembled WGS sequence"/>
</dbReference>
<evidence type="ECO:0000256" key="2">
    <source>
        <dbReference type="ARBA" id="ARBA00009446"/>
    </source>
</evidence>
<feature type="compositionally biased region" description="Low complexity" evidence="12">
    <location>
        <begin position="646"/>
        <end position="655"/>
    </location>
</feature>
<evidence type="ECO:0000256" key="6">
    <source>
        <dbReference type="ARBA" id="ARBA00022833"/>
    </source>
</evidence>
<comment type="similarity">
    <text evidence="2 11">Belongs to the type IA topoisomerase family.</text>
</comment>
<dbReference type="GO" id="GO:0003677">
    <property type="term" value="F:DNA binding"/>
    <property type="evidence" value="ECO:0007669"/>
    <property type="project" value="UniProtKB-KW"/>
</dbReference>
<evidence type="ECO:0000256" key="11">
    <source>
        <dbReference type="RuleBase" id="RU362092"/>
    </source>
</evidence>
<feature type="region of interest" description="Disordered" evidence="12">
    <location>
        <begin position="618"/>
        <end position="705"/>
    </location>
</feature>
<dbReference type="SMART" id="SM00436">
    <property type="entry name" value="TOP1Bc"/>
    <property type="match status" value="1"/>
</dbReference>